<dbReference type="PROSITE" id="PS50878">
    <property type="entry name" value="RT_POL"/>
    <property type="match status" value="1"/>
</dbReference>
<dbReference type="GO" id="GO:0003964">
    <property type="term" value="F:RNA-directed DNA polymerase activity"/>
    <property type="evidence" value="ECO:0007669"/>
    <property type="project" value="UniProtKB-KW"/>
</dbReference>
<evidence type="ECO:0000259" key="1">
    <source>
        <dbReference type="PROSITE" id="PS50878"/>
    </source>
</evidence>
<gene>
    <name evidence="2" type="primary">LIN1_221</name>
    <name evidence="2" type="ORF">CK203_025801</name>
</gene>
<dbReference type="PANTHER" id="PTHR46890:SF50">
    <property type="entry name" value="RNA-DIRECTED DNA POLYMERASE, EUKARYOTA, REVERSE TRANSCRIPTASE ZINC-BINDING DOMAIN PROTEIN-RELATED"/>
    <property type="match status" value="1"/>
</dbReference>
<dbReference type="InterPro" id="IPR036691">
    <property type="entry name" value="Endo/exonu/phosph_ase_sf"/>
</dbReference>
<organism evidence="2 3">
    <name type="scientific">Vitis vinifera</name>
    <name type="common">Grape</name>
    <dbReference type="NCBI Taxonomy" id="29760"/>
    <lineage>
        <taxon>Eukaryota</taxon>
        <taxon>Viridiplantae</taxon>
        <taxon>Streptophyta</taxon>
        <taxon>Embryophyta</taxon>
        <taxon>Tracheophyta</taxon>
        <taxon>Spermatophyta</taxon>
        <taxon>Magnoliopsida</taxon>
        <taxon>eudicotyledons</taxon>
        <taxon>Gunneridae</taxon>
        <taxon>Pentapetalae</taxon>
        <taxon>rosids</taxon>
        <taxon>Vitales</taxon>
        <taxon>Vitaceae</taxon>
        <taxon>Viteae</taxon>
        <taxon>Vitis</taxon>
    </lineage>
</organism>
<proteinExistence type="predicted"/>
<dbReference type="InterPro" id="IPR000477">
    <property type="entry name" value="RT_dom"/>
</dbReference>
<sequence length="679" mass="76783">MRRFAQVIDDLEFVDLPLQGGSFTWSGGLYNQAWARLDRFLVSPSWLNQFSNVIQKRLPRPISDHFPILIEGGGIRRGDVVNGRASYKLATKLKLYNKWNDQVESERRLTEEKISIKKEAKEGYAKWVTWRKYTGDGGLNLNQISQQEAETLEFPFLEDEVHSTLMDMNGDKAPGPDGFTVAFLQCCWEFVKEEVLEMFKEFHEQNSFLKSLNNTFLVLLPKKRGVEELGDFKPICLLGGLYKLLAKVLANRIKKVIGKVVSLNQNAFVVGRQILDTSLIANEVIDSWQKRGEKDLILEGLDVELYPTAKFSVLVNGVLARFFSSSKGLCQGNPLSPYLFIMGMEVLSVLIRRAVEGGFISGCNIWQGSGLVANISHLLFADDTIVFCEAKKEHLTYLSWILCWFETVLGLRINLAKSEIIPVGEVEEILEMAMELGCKVGQLPSGYLGLPFGAPNKASFVWDGVEERMRWKLALWKRQYISKGGRITLNNSTLASMPLYQLSLFCMPKIVAEGEGGAGLEKASPLEQSLVWKMGLEIRSAKDELWKQVLTAKYGQEELGWRTKKANGAFGVGVWKEILKESDWFPQLYVVAAHRNATMGEIWDQNPSQGGWNLRFFRDFNNWELDLVGELLQALRGQRITLEEDSVFWKGGKNRQFGVKNAYSLLISPIVSVFPKNGI</sequence>
<keyword evidence="2" id="KW-0808">Transferase</keyword>
<dbReference type="Gene3D" id="3.60.10.10">
    <property type="entry name" value="Endonuclease/exonuclease/phosphatase"/>
    <property type="match status" value="1"/>
</dbReference>
<dbReference type="CDD" id="cd01650">
    <property type="entry name" value="RT_nLTR_like"/>
    <property type="match status" value="1"/>
</dbReference>
<evidence type="ECO:0000313" key="2">
    <source>
        <dbReference type="EMBL" id="RVW95894.1"/>
    </source>
</evidence>
<name>A0A438IGN4_VITVI</name>
<dbReference type="SUPFAM" id="SSF56219">
    <property type="entry name" value="DNase I-like"/>
    <property type="match status" value="1"/>
</dbReference>
<dbReference type="EMBL" id="QGNW01000111">
    <property type="protein sequence ID" value="RVW95894.1"/>
    <property type="molecule type" value="Genomic_DNA"/>
</dbReference>
<comment type="caution">
    <text evidence="2">The sequence shown here is derived from an EMBL/GenBank/DDBJ whole genome shotgun (WGS) entry which is preliminary data.</text>
</comment>
<dbReference type="PANTHER" id="PTHR46890">
    <property type="entry name" value="NON-LTR RETROLELEMENT REVERSE TRANSCRIPTASE-LIKE PROTEIN-RELATED"/>
    <property type="match status" value="1"/>
</dbReference>
<evidence type="ECO:0000313" key="3">
    <source>
        <dbReference type="Proteomes" id="UP000288805"/>
    </source>
</evidence>
<reference evidence="2 3" key="1">
    <citation type="journal article" date="2018" name="PLoS Genet.">
        <title>Population sequencing reveals clonal diversity and ancestral inbreeding in the grapevine cultivar Chardonnay.</title>
        <authorList>
            <person name="Roach M.J."/>
            <person name="Johnson D.L."/>
            <person name="Bohlmann J."/>
            <person name="van Vuuren H.J."/>
            <person name="Jones S.J."/>
            <person name="Pretorius I.S."/>
            <person name="Schmidt S.A."/>
            <person name="Borneman A.R."/>
        </authorList>
    </citation>
    <scope>NUCLEOTIDE SEQUENCE [LARGE SCALE GENOMIC DNA]</scope>
    <source>
        <strain evidence="3">cv. Chardonnay</strain>
        <tissue evidence="2">Leaf</tissue>
    </source>
</reference>
<feature type="domain" description="Reverse transcriptase" evidence="1">
    <location>
        <begin position="201"/>
        <end position="452"/>
    </location>
</feature>
<keyword evidence="2" id="KW-0548">Nucleotidyltransferase</keyword>
<keyword evidence="2" id="KW-0695">RNA-directed DNA polymerase</keyword>
<accession>A0A438IGN4</accession>
<dbReference type="InterPro" id="IPR052343">
    <property type="entry name" value="Retrotransposon-Effector_Assoc"/>
</dbReference>
<dbReference type="Pfam" id="PF00078">
    <property type="entry name" value="RVT_1"/>
    <property type="match status" value="1"/>
</dbReference>
<protein>
    <submittedName>
        <fullName evidence="2">LINE-1 reverse transcriptase-like</fullName>
    </submittedName>
</protein>
<dbReference type="Proteomes" id="UP000288805">
    <property type="component" value="Unassembled WGS sequence"/>
</dbReference>
<dbReference type="AlphaFoldDB" id="A0A438IGN4"/>